<dbReference type="Pfam" id="PF01798">
    <property type="entry name" value="Nop"/>
    <property type="match status" value="1"/>
</dbReference>
<feature type="region of interest" description="Disordered" evidence="1">
    <location>
        <begin position="55"/>
        <end position="87"/>
    </location>
</feature>
<protein>
    <recommendedName>
        <fullName evidence="2">NOSIC domain-containing protein</fullName>
    </recommendedName>
</protein>
<sequence length="243" mass="27206">MVTLEDTFLEDLEVANDLCKRSNKKKKQKVNKTIGIAIKNDGSDKDDAVLDVSMHDTGTEKKSGKTNEGKSNENDNDKTMHPQTAPAASAVTATITSEGDMFIDMEPLIDIDLFECSNEEPLMLTMGASVETVSDLLNDPRLNNHLRVIEKLLGQEEQGDVDFYQNQESDYDLIVTSNQLALEVDNHILRVHKFLKDIYATKFPELEEMVIHPIEYAKCVKMISNKSGDVCLSLCFVFGQVDQ</sequence>
<accession>X6MRP1</accession>
<feature type="compositionally biased region" description="Basic and acidic residues" evidence="1">
    <location>
        <begin position="55"/>
        <end position="80"/>
    </location>
</feature>
<dbReference type="GO" id="GO:0005687">
    <property type="term" value="C:U4 snRNP"/>
    <property type="evidence" value="ECO:0007669"/>
    <property type="project" value="TreeGrafter"/>
</dbReference>
<name>X6MRP1_RETFI</name>
<dbReference type="SMART" id="SM00931">
    <property type="entry name" value="NOSIC"/>
    <property type="match status" value="1"/>
</dbReference>
<proteinExistence type="predicted"/>
<dbReference type="SUPFAM" id="SSF89124">
    <property type="entry name" value="Nop domain"/>
    <property type="match status" value="1"/>
</dbReference>
<dbReference type="InterPro" id="IPR036070">
    <property type="entry name" value="Nop_dom_sf"/>
</dbReference>
<dbReference type="GO" id="GO:0071011">
    <property type="term" value="C:precatalytic spliceosome"/>
    <property type="evidence" value="ECO:0007669"/>
    <property type="project" value="TreeGrafter"/>
</dbReference>
<dbReference type="GO" id="GO:0046540">
    <property type="term" value="C:U4/U6 x U5 tri-snRNP complex"/>
    <property type="evidence" value="ECO:0007669"/>
    <property type="project" value="InterPro"/>
</dbReference>
<reference evidence="3 4" key="1">
    <citation type="journal article" date="2013" name="Curr. Biol.">
        <title>The Genome of the Foraminiferan Reticulomyxa filosa.</title>
        <authorList>
            <person name="Glockner G."/>
            <person name="Hulsmann N."/>
            <person name="Schleicher M."/>
            <person name="Noegel A.A."/>
            <person name="Eichinger L."/>
            <person name="Gallinger C."/>
            <person name="Pawlowski J."/>
            <person name="Sierra R."/>
            <person name="Euteneuer U."/>
            <person name="Pillet L."/>
            <person name="Moustafa A."/>
            <person name="Platzer M."/>
            <person name="Groth M."/>
            <person name="Szafranski K."/>
            <person name="Schliwa M."/>
        </authorList>
    </citation>
    <scope>NUCLEOTIDE SEQUENCE [LARGE SCALE GENOMIC DNA]</scope>
</reference>
<dbReference type="OrthoDB" id="1303012at2759"/>
<dbReference type="InterPro" id="IPR012976">
    <property type="entry name" value="NOSIC"/>
</dbReference>
<keyword evidence="4" id="KW-1185">Reference proteome</keyword>
<dbReference type="AlphaFoldDB" id="X6MRP1"/>
<dbReference type="PANTHER" id="PTHR13904:SF0">
    <property type="entry name" value="U4_U6 SMALL NUCLEAR RIBONUCLEOPROTEIN PRP31"/>
    <property type="match status" value="1"/>
</dbReference>
<comment type="caution">
    <text evidence="3">The sequence shown here is derived from an EMBL/GenBank/DDBJ whole genome shotgun (WGS) entry which is preliminary data.</text>
</comment>
<evidence type="ECO:0000259" key="2">
    <source>
        <dbReference type="SMART" id="SM00931"/>
    </source>
</evidence>
<dbReference type="Proteomes" id="UP000023152">
    <property type="component" value="Unassembled WGS sequence"/>
</dbReference>
<evidence type="ECO:0000256" key="1">
    <source>
        <dbReference type="SAM" id="MobiDB-lite"/>
    </source>
</evidence>
<dbReference type="EMBL" id="ASPP01018222">
    <property type="protein sequence ID" value="ETO16469.1"/>
    <property type="molecule type" value="Genomic_DNA"/>
</dbReference>
<evidence type="ECO:0000313" key="4">
    <source>
        <dbReference type="Proteomes" id="UP000023152"/>
    </source>
</evidence>
<feature type="domain" description="NOSIC" evidence="2">
    <location>
        <begin position="173"/>
        <end position="225"/>
    </location>
</feature>
<dbReference type="GO" id="GO:0000244">
    <property type="term" value="P:spliceosomal tri-snRNP complex assembly"/>
    <property type="evidence" value="ECO:0007669"/>
    <property type="project" value="InterPro"/>
</dbReference>
<dbReference type="Gene3D" id="1.10.287.4070">
    <property type="match status" value="1"/>
</dbReference>
<organism evidence="3 4">
    <name type="scientific">Reticulomyxa filosa</name>
    <dbReference type="NCBI Taxonomy" id="46433"/>
    <lineage>
        <taxon>Eukaryota</taxon>
        <taxon>Sar</taxon>
        <taxon>Rhizaria</taxon>
        <taxon>Retaria</taxon>
        <taxon>Foraminifera</taxon>
        <taxon>Monothalamids</taxon>
        <taxon>Reticulomyxidae</taxon>
        <taxon>Reticulomyxa</taxon>
    </lineage>
</organism>
<dbReference type="InterPro" id="IPR027105">
    <property type="entry name" value="Prp31"/>
</dbReference>
<gene>
    <name evidence="3" type="ORF">RFI_20872</name>
</gene>
<dbReference type="PANTHER" id="PTHR13904">
    <property type="entry name" value="PRE-MRNA SPLICING FACTOR PRP31"/>
    <property type="match status" value="1"/>
</dbReference>
<evidence type="ECO:0000313" key="3">
    <source>
        <dbReference type="EMBL" id="ETO16469.1"/>
    </source>
</evidence>
<dbReference type="InterPro" id="IPR002687">
    <property type="entry name" value="Nop_dom"/>
</dbReference>